<evidence type="ECO:0000313" key="6">
    <source>
        <dbReference type="EMBL" id="CYU92238.1"/>
    </source>
</evidence>
<dbReference type="InterPro" id="IPR000055">
    <property type="entry name" value="Restrct_endonuc_typeI_TRD"/>
</dbReference>
<evidence type="ECO:0000313" key="7">
    <source>
        <dbReference type="Proteomes" id="UP000073434"/>
    </source>
</evidence>
<evidence type="ECO:0000256" key="2">
    <source>
        <dbReference type="ARBA" id="ARBA00022747"/>
    </source>
</evidence>
<dbReference type="GO" id="GO:0009307">
    <property type="term" value="P:DNA restriction-modification system"/>
    <property type="evidence" value="ECO:0007669"/>
    <property type="project" value="UniProtKB-KW"/>
</dbReference>
<dbReference type="InterPro" id="IPR044946">
    <property type="entry name" value="Restrct_endonuc_typeI_TRD_sf"/>
</dbReference>
<keyword evidence="4" id="KW-0175">Coiled coil</keyword>
<organism evidence="6 7">
    <name type="scientific">Streptococcus suis</name>
    <dbReference type="NCBI Taxonomy" id="1307"/>
    <lineage>
        <taxon>Bacteria</taxon>
        <taxon>Bacillati</taxon>
        <taxon>Bacillota</taxon>
        <taxon>Bacilli</taxon>
        <taxon>Lactobacillales</taxon>
        <taxon>Streptococcaceae</taxon>
        <taxon>Streptococcus</taxon>
    </lineage>
</organism>
<dbReference type="Gene3D" id="3.90.220.20">
    <property type="entry name" value="DNA methylase specificity domains"/>
    <property type="match status" value="2"/>
</dbReference>
<dbReference type="GO" id="GO:0003677">
    <property type="term" value="F:DNA binding"/>
    <property type="evidence" value="ECO:0007669"/>
    <property type="project" value="UniProtKB-KW"/>
</dbReference>
<dbReference type="PANTHER" id="PTHR30408:SF12">
    <property type="entry name" value="TYPE I RESTRICTION ENZYME MJAVIII SPECIFICITY SUBUNIT"/>
    <property type="match status" value="1"/>
</dbReference>
<dbReference type="AlphaFoldDB" id="A0A0Z8G4X8"/>
<feature type="domain" description="Type I restriction modification DNA specificity" evidence="5">
    <location>
        <begin position="18"/>
        <end position="194"/>
    </location>
</feature>
<comment type="similarity">
    <text evidence="1">Belongs to the type-I restriction system S methylase family.</text>
</comment>
<dbReference type="RefSeq" id="WP_044689122.1">
    <property type="nucleotide sequence ID" value="NZ_CEEW01000152.1"/>
</dbReference>
<dbReference type="SUPFAM" id="SSF116734">
    <property type="entry name" value="DNA methylase specificity domain"/>
    <property type="match status" value="2"/>
</dbReference>
<dbReference type="PANTHER" id="PTHR30408">
    <property type="entry name" value="TYPE-1 RESTRICTION ENZYME ECOKI SPECIFICITY PROTEIN"/>
    <property type="match status" value="1"/>
</dbReference>
<gene>
    <name evidence="6" type="ORF">ERS132385_01927</name>
</gene>
<dbReference type="Proteomes" id="UP000073434">
    <property type="component" value="Unassembled WGS sequence"/>
</dbReference>
<dbReference type="Gene3D" id="1.10.287.1120">
    <property type="entry name" value="Bipartite methylase S protein"/>
    <property type="match status" value="1"/>
</dbReference>
<evidence type="ECO:0000256" key="3">
    <source>
        <dbReference type="ARBA" id="ARBA00023125"/>
    </source>
</evidence>
<sequence>MKTSNNIPAYRFQGYTDAWELRKLGEVARFRRGSFPQPYGNSEWYDGDGAMPFVQVADVTDEMNLVGDTKQKISRKAQPLSVFAEEGSVLVTLQGSIGRVAITQYEAFIDRTVLIFENFNLPVDNLFWAYIIKQKFIEEAKCAPGGTIKTITKEVLSDFDIKLPSHPEQSAIGSFFSTLDRQITLHQRKLDTLKEQKMTYLKLLFPAKGQTKPALRFQGFEDDWEEVKLGEVLEERNVQQLPQEDTPLVSFTVENGVTPKTDRYDREFLVRTGDKKYKYTELDDIVYNPANLKFGAISRNKFGKAVFSPIYVTLVVNKSKVFANFIEGIVTKRDFIQEALQFQEGTVYERMAVKVSDFLLMKITLPTLPEQEVIGTFFQTLDQEIAQVEDKLASLKEMKKTLLRKLFV</sequence>
<name>A0A0Z8G4X8_STRSU</name>
<evidence type="ECO:0000256" key="1">
    <source>
        <dbReference type="ARBA" id="ARBA00010923"/>
    </source>
</evidence>
<feature type="coiled-coil region" evidence="4">
    <location>
        <begin position="378"/>
        <end position="405"/>
    </location>
</feature>
<keyword evidence="2" id="KW-0680">Restriction system</keyword>
<dbReference type="CDD" id="cd17270">
    <property type="entry name" value="RMtype1_S_Sba223ORF3470P-TRD1-CR1_like"/>
    <property type="match status" value="1"/>
</dbReference>
<dbReference type="EMBL" id="FIFW01000025">
    <property type="protein sequence ID" value="CYU92238.1"/>
    <property type="molecule type" value="Genomic_DNA"/>
</dbReference>
<accession>A0A0Z8G4X8</accession>
<keyword evidence="3" id="KW-0238">DNA-binding</keyword>
<reference evidence="6 7" key="1">
    <citation type="submission" date="2016-02" db="EMBL/GenBank/DDBJ databases">
        <authorList>
            <consortium name="Pathogen Informatics"/>
        </authorList>
    </citation>
    <scope>NUCLEOTIDE SEQUENCE [LARGE SCALE GENOMIC DNA]</scope>
    <source>
        <strain evidence="6 7">LSS23</strain>
    </source>
</reference>
<dbReference type="InterPro" id="IPR052021">
    <property type="entry name" value="Type-I_RS_S_subunit"/>
</dbReference>
<evidence type="ECO:0000256" key="4">
    <source>
        <dbReference type="SAM" id="Coils"/>
    </source>
</evidence>
<evidence type="ECO:0000259" key="5">
    <source>
        <dbReference type="Pfam" id="PF01420"/>
    </source>
</evidence>
<protein>
    <submittedName>
        <fullName evidence="6">Type I restriction enzyme, S subunit</fullName>
    </submittedName>
</protein>
<proteinExistence type="inferred from homology"/>
<dbReference type="Pfam" id="PF01420">
    <property type="entry name" value="Methylase_S"/>
    <property type="match status" value="1"/>
</dbReference>